<keyword evidence="3" id="KW-0479">Metal-binding</keyword>
<comment type="cofactor">
    <cofactor evidence="8">
        <name>FAD</name>
        <dbReference type="ChEBI" id="CHEBI:57692"/>
    </cofactor>
    <text evidence="8">Binds 1 FAD per subunit.</text>
</comment>
<evidence type="ECO:0000256" key="3">
    <source>
        <dbReference type="ARBA" id="ARBA00022723"/>
    </source>
</evidence>
<gene>
    <name evidence="10" type="ORF">HNQ94_001679</name>
</gene>
<evidence type="ECO:0000259" key="9">
    <source>
        <dbReference type="PROSITE" id="PS51384"/>
    </source>
</evidence>
<dbReference type="InterPro" id="IPR017927">
    <property type="entry name" value="FAD-bd_FR_type"/>
</dbReference>
<dbReference type="PRINTS" id="PR00371">
    <property type="entry name" value="FPNCR"/>
</dbReference>
<keyword evidence="11" id="KW-1185">Reference proteome</keyword>
<dbReference type="PANTHER" id="PTHR47354">
    <property type="entry name" value="NADH OXIDOREDUCTASE HCR"/>
    <property type="match status" value="1"/>
</dbReference>
<dbReference type="GO" id="GO:0051537">
    <property type="term" value="F:2 iron, 2 sulfur cluster binding"/>
    <property type="evidence" value="ECO:0007669"/>
    <property type="project" value="UniProtKB-KW"/>
</dbReference>
<dbReference type="EMBL" id="JACHGH010000004">
    <property type="protein sequence ID" value="MBB6453231.1"/>
    <property type="molecule type" value="Genomic_DNA"/>
</dbReference>
<evidence type="ECO:0000256" key="5">
    <source>
        <dbReference type="ARBA" id="ARBA00023002"/>
    </source>
</evidence>
<evidence type="ECO:0000313" key="10">
    <source>
        <dbReference type="EMBL" id="MBB6453231.1"/>
    </source>
</evidence>
<comment type="caution">
    <text evidence="10">The sequence shown here is derived from an EMBL/GenBank/DDBJ whole genome shotgun (WGS) entry which is preliminary data.</text>
</comment>
<reference evidence="10 11" key="1">
    <citation type="submission" date="2020-08" db="EMBL/GenBank/DDBJ databases">
        <title>Genomic Encyclopedia of Type Strains, Phase IV (KMG-IV): sequencing the most valuable type-strain genomes for metagenomic binning, comparative biology and taxonomic classification.</title>
        <authorList>
            <person name="Goeker M."/>
        </authorList>
    </citation>
    <scope>NUCLEOTIDE SEQUENCE [LARGE SCALE GENOMIC DNA]</scope>
    <source>
        <strain evidence="10 11">DSM 19612</strain>
    </source>
</reference>
<dbReference type="GO" id="GO:0046872">
    <property type="term" value="F:metal ion binding"/>
    <property type="evidence" value="ECO:0007669"/>
    <property type="project" value="UniProtKB-KW"/>
</dbReference>
<dbReference type="SUPFAM" id="SSF63380">
    <property type="entry name" value="Riboflavin synthase domain-like"/>
    <property type="match status" value="1"/>
</dbReference>
<sequence>MGFIQDVSAILKKNELVFLERHKESDNIFTFIFEKNEELHWKAGQHGIFTITHKKVKKPSRPFSIASAPSEKVFKITMEIKDNPSAFKQAITELKKGMRIQMRGPVGPLYVKENTNFPVLFIAGGIGITPFRSIIKELENNKEETNKVDLLYFDSKEIFLFKEEIEEITGSTNLNVHFVKDRKELYERIDYFLSIHQKDRHYYLAGPKFMIRDVSHYLKNQNISKSI</sequence>
<dbReference type="InterPro" id="IPR039261">
    <property type="entry name" value="FNR_nucleotide-bd"/>
</dbReference>
<name>A0A841Q487_9BACI</name>
<feature type="binding site" evidence="8">
    <location>
        <begin position="61"/>
        <end position="64"/>
    </location>
    <ligand>
        <name>FAD</name>
        <dbReference type="ChEBI" id="CHEBI:57692"/>
    </ligand>
</feature>
<protein>
    <submittedName>
        <fullName evidence="10">Ferredoxin-NADP reductase</fullName>
    </submittedName>
</protein>
<organism evidence="10 11">
    <name type="scientific">Salirhabdus euzebyi</name>
    <dbReference type="NCBI Taxonomy" id="394506"/>
    <lineage>
        <taxon>Bacteria</taxon>
        <taxon>Bacillati</taxon>
        <taxon>Bacillota</taxon>
        <taxon>Bacilli</taxon>
        <taxon>Bacillales</taxon>
        <taxon>Bacillaceae</taxon>
        <taxon>Salirhabdus</taxon>
    </lineage>
</organism>
<dbReference type="InterPro" id="IPR001433">
    <property type="entry name" value="OxRdtase_FAD/NAD-bd"/>
</dbReference>
<keyword evidence="4 8" id="KW-0274">FAD</keyword>
<dbReference type="Gene3D" id="2.40.30.10">
    <property type="entry name" value="Translation factors"/>
    <property type="match status" value="1"/>
</dbReference>
<evidence type="ECO:0000256" key="6">
    <source>
        <dbReference type="ARBA" id="ARBA00023004"/>
    </source>
</evidence>
<dbReference type="Gene3D" id="3.40.50.80">
    <property type="entry name" value="Nucleotide-binding domain of ferredoxin-NADP reductase (FNR) module"/>
    <property type="match status" value="1"/>
</dbReference>
<dbReference type="InterPro" id="IPR017938">
    <property type="entry name" value="Riboflavin_synthase-like_b-brl"/>
</dbReference>
<dbReference type="AlphaFoldDB" id="A0A841Q487"/>
<keyword evidence="1 8" id="KW-0285">Flavoprotein</keyword>
<dbReference type="PANTHER" id="PTHR47354:SF8">
    <property type="entry name" value="1,2-PHENYLACETYL-COA EPOXIDASE, SUBUNIT E"/>
    <property type="match status" value="1"/>
</dbReference>
<dbReference type="RefSeq" id="WP_246199959.1">
    <property type="nucleotide sequence ID" value="NZ_CADDWK010000004.1"/>
</dbReference>
<keyword evidence="2" id="KW-0001">2Fe-2S</keyword>
<dbReference type="SUPFAM" id="SSF52343">
    <property type="entry name" value="Ferredoxin reductase-like, C-terminal NADP-linked domain"/>
    <property type="match status" value="1"/>
</dbReference>
<dbReference type="PRINTS" id="PR00410">
    <property type="entry name" value="PHEHYDRXLASE"/>
</dbReference>
<evidence type="ECO:0000256" key="2">
    <source>
        <dbReference type="ARBA" id="ARBA00022714"/>
    </source>
</evidence>
<dbReference type="InterPro" id="IPR001709">
    <property type="entry name" value="Flavoprot_Pyr_Nucl_cyt_Rdtase"/>
</dbReference>
<evidence type="ECO:0000313" key="11">
    <source>
        <dbReference type="Proteomes" id="UP000581688"/>
    </source>
</evidence>
<evidence type="ECO:0000256" key="1">
    <source>
        <dbReference type="ARBA" id="ARBA00022630"/>
    </source>
</evidence>
<dbReference type="GO" id="GO:0016491">
    <property type="term" value="F:oxidoreductase activity"/>
    <property type="evidence" value="ECO:0007669"/>
    <property type="project" value="UniProtKB-KW"/>
</dbReference>
<feature type="domain" description="FAD-binding FR-type" evidence="9">
    <location>
        <begin position="11"/>
        <end position="112"/>
    </location>
</feature>
<dbReference type="InterPro" id="IPR050415">
    <property type="entry name" value="MRET"/>
</dbReference>
<accession>A0A841Q487</accession>
<evidence type="ECO:0000256" key="7">
    <source>
        <dbReference type="ARBA" id="ARBA00023014"/>
    </source>
</evidence>
<dbReference type="PROSITE" id="PS51384">
    <property type="entry name" value="FAD_FR"/>
    <property type="match status" value="1"/>
</dbReference>
<evidence type="ECO:0000256" key="4">
    <source>
        <dbReference type="ARBA" id="ARBA00022827"/>
    </source>
</evidence>
<dbReference type="GO" id="GO:0050660">
    <property type="term" value="F:flavin adenine dinucleotide binding"/>
    <property type="evidence" value="ECO:0007669"/>
    <property type="project" value="InterPro"/>
</dbReference>
<dbReference type="Pfam" id="PF00175">
    <property type="entry name" value="NAD_binding_1"/>
    <property type="match status" value="1"/>
</dbReference>
<dbReference type="Pfam" id="PF08022">
    <property type="entry name" value="FAD_binding_8"/>
    <property type="match status" value="1"/>
</dbReference>
<dbReference type="GO" id="GO:0006221">
    <property type="term" value="P:pyrimidine nucleotide biosynthetic process"/>
    <property type="evidence" value="ECO:0007669"/>
    <property type="project" value="InterPro"/>
</dbReference>
<dbReference type="PIRSF" id="PIRSF006816">
    <property type="entry name" value="Cyc3_hyd_g"/>
    <property type="match status" value="1"/>
</dbReference>
<proteinExistence type="predicted"/>
<dbReference type="Proteomes" id="UP000581688">
    <property type="component" value="Unassembled WGS sequence"/>
</dbReference>
<keyword evidence="5" id="KW-0560">Oxidoreductase</keyword>
<dbReference type="InterPro" id="IPR012165">
    <property type="entry name" value="Cyt_c3_hydrogenase_gsu"/>
</dbReference>
<dbReference type="InterPro" id="IPR013112">
    <property type="entry name" value="FAD-bd_8"/>
</dbReference>
<evidence type="ECO:0000256" key="8">
    <source>
        <dbReference type="PIRSR" id="PIRSR006816-1"/>
    </source>
</evidence>
<dbReference type="CDD" id="cd00322">
    <property type="entry name" value="FNR_like"/>
    <property type="match status" value="1"/>
</dbReference>
<keyword evidence="6" id="KW-0408">Iron</keyword>
<keyword evidence="7" id="KW-0411">Iron-sulfur</keyword>